<evidence type="ECO:0000256" key="1">
    <source>
        <dbReference type="SAM" id="MobiDB-lite"/>
    </source>
</evidence>
<evidence type="ECO:0000313" key="3">
    <source>
        <dbReference type="Proteomes" id="UP000465220"/>
    </source>
</evidence>
<protein>
    <submittedName>
        <fullName evidence="2">Uncharacterized protein</fullName>
    </submittedName>
</protein>
<organism evidence="2 3">
    <name type="scientific">Aspergillus lentulus</name>
    <dbReference type="NCBI Taxonomy" id="293939"/>
    <lineage>
        <taxon>Eukaryota</taxon>
        <taxon>Fungi</taxon>
        <taxon>Dikarya</taxon>
        <taxon>Ascomycota</taxon>
        <taxon>Pezizomycotina</taxon>
        <taxon>Eurotiomycetes</taxon>
        <taxon>Eurotiomycetidae</taxon>
        <taxon>Eurotiales</taxon>
        <taxon>Aspergillaceae</taxon>
        <taxon>Aspergillus</taxon>
        <taxon>Aspergillus subgen. Fumigati</taxon>
    </lineage>
</organism>
<feature type="region of interest" description="Disordered" evidence="1">
    <location>
        <begin position="43"/>
        <end position="72"/>
    </location>
</feature>
<dbReference type="Proteomes" id="UP000465220">
    <property type="component" value="Unassembled WGS sequence"/>
</dbReference>
<reference evidence="2 3" key="1">
    <citation type="submission" date="2020-01" db="EMBL/GenBank/DDBJ databases">
        <title>Draft genome sequence of Aspergillus lentulus IFM 60648.</title>
        <authorList>
            <person name="Takahashi H."/>
            <person name="Yaguchi T."/>
        </authorList>
    </citation>
    <scope>NUCLEOTIDE SEQUENCE [LARGE SCALE GENOMIC DNA]</scope>
    <source>
        <strain evidence="2 3">IFM 60648</strain>
    </source>
</reference>
<evidence type="ECO:0000313" key="2">
    <source>
        <dbReference type="EMBL" id="GFF77705.1"/>
    </source>
</evidence>
<proteinExistence type="predicted"/>
<dbReference type="EMBL" id="BLKI01000025">
    <property type="protein sequence ID" value="GFF77705.1"/>
    <property type="molecule type" value="Genomic_DNA"/>
</dbReference>
<gene>
    <name evidence="2" type="ORF">IFM60648_05026</name>
</gene>
<keyword evidence="3" id="KW-1185">Reference proteome</keyword>
<accession>A0ABQ1AAT7</accession>
<comment type="caution">
    <text evidence="2">The sequence shown here is derived from an EMBL/GenBank/DDBJ whole genome shotgun (WGS) entry which is preliminary data.</text>
</comment>
<sequence length="164" mass="17380">MTPPRSASSAWIVTISANPYVSTVCWAEEPGIDICWAPRATPAVHGTGSPESLEQPESPDGPPDRSGNFPIWNISTTRAKKPELISELATVITFDICTIRTHQREAAGLEDDTDEEAEGPMAWPKSAFIEHWRQDIRTAAPMSYADTGCAAGAGESGGGALGGV</sequence>
<name>A0ABQ1AAT7_ASPLE</name>